<dbReference type="OrthoDB" id="1952463at2"/>
<evidence type="ECO:0000313" key="8">
    <source>
        <dbReference type="EMBL" id="PAB58386.1"/>
    </source>
</evidence>
<dbReference type="GO" id="GO:0042158">
    <property type="term" value="P:lipoprotein biosynthetic process"/>
    <property type="evidence" value="ECO:0007669"/>
    <property type="project" value="InterPro"/>
</dbReference>
<evidence type="ECO:0000256" key="2">
    <source>
        <dbReference type="ARBA" id="ARBA00022475"/>
    </source>
</evidence>
<evidence type="ECO:0000313" key="9">
    <source>
        <dbReference type="Proteomes" id="UP000216024"/>
    </source>
</evidence>
<dbReference type="AlphaFoldDB" id="A0A267MFQ9"/>
<dbReference type="PANTHER" id="PTHR30589:SF0">
    <property type="entry name" value="PHOSPHATIDYLGLYCEROL--PROLIPOPROTEIN DIACYLGLYCERYL TRANSFERASE"/>
    <property type="match status" value="1"/>
</dbReference>
<protein>
    <submittedName>
        <fullName evidence="8">Prolipoprotein diacylglyceryl transferase Lgt</fullName>
    </submittedName>
</protein>
<gene>
    <name evidence="8" type="ORF">CCE28_15725</name>
</gene>
<evidence type="ECO:0000256" key="3">
    <source>
        <dbReference type="ARBA" id="ARBA00022679"/>
    </source>
</evidence>
<sequence length="194" mass="22503">MSPFFFSYKSITITWFMFITTVAIFISYFIAGSLAKEHEQDKNKIEDIFMITLVSGLIGARLTYVLMNMDLYRENMFDILKMSHYNLSFMGGIIVGLVILGICSLKYKIPLEKLLRIFITPFYFSMAIGVWTFMFDKLSLPLNHMKNGQRGILYLSIMFIIGIIIELNLPKKSNYKFVSSIIACLLILLYYKIL</sequence>
<keyword evidence="5 7" id="KW-1133">Transmembrane helix</keyword>
<feature type="transmembrane region" description="Helical" evidence="7">
    <location>
        <begin position="114"/>
        <end position="131"/>
    </location>
</feature>
<feature type="transmembrane region" description="Helical" evidence="7">
    <location>
        <begin position="12"/>
        <end position="35"/>
    </location>
</feature>
<keyword evidence="9" id="KW-1185">Reference proteome</keyword>
<keyword evidence="2" id="KW-1003">Cell membrane</keyword>
<keyword evidence="8" id="KW-0449">Lipoprotein</keyword>
<reference evidence="8 9" key="1">
    <citation type="submission" date="2017-06" db="EMBL/GenBank/DDBJ databases">
        <title>Draft genome sequence of anaerobic fermentative bacterium Anaeromicrobium sediminis DY2726D isolated from West Pacific Ocean sediments.</title>
        <authorList>
            <person name="Zeng X."/>
        </authorList>
    </citation>
    <scope>NUCLEOTIDE SEQUENCE [LARGE SCALE GENOMIC DNA]</scope>
    <source>
        <strain evidence="8 9">DY2726D</strain>
    </source>
</reference>
<evidence type="ECO:0000256" key="1">
    <source>
        <dbReference type="ARBA" id="ARBA00007150"/>
    </source>
</evidence>
<dbReference type="GO" id="GO:0005886">
    <property type="term" value="C:plasma membrane"/>
    <property type="evidence" value="ECO:0007669"/>
    <property type="project" value="InterPro"/>
</dbReference>
<feature type="transmembrane region" description="Helical" evidence="7">
    <location>
        <begin position="176"/>
        <end position="193"/>
    </location>
</feature>
<evidence type="ECO:0000256" key="5">
    <source>
        <dbReference type="ARBA" id="ARBA00022989"/>
    </source>
</evidence>
<keyword evidence="3 8" id="KW-0808">Transferase</keyword>
<dbReference type="PANTHER" id="PTHR30589">
    <property type="entry name" value="PROLIPOPROTEIN DIACYLGLYCERYL TRANSFERASE"/>
    <property type="match status" value="1"/>
</dbReference>
<dbReference type="InterPro" id="IPR001640">
    <property type="entry name" value="Lgt"/>
</dbReference>
<feature type="transmembrane region" description="Helical" evidence="7">
    <location>
        <begin position="47"/>
        <end position="67"/>
    </location>
</feature>
<feature type="transmembrane region" description="Helical" evidence="7">
    <location>
        <begin position="151"/>
        <end position="169"/>
    </location>
</feature>
<dbReference type="Proteomes" id="UP000216024">
    <property type="component" value="Unassembled WGS sequence"/>
</dbReference>
<evidence type="ECO:0000256" key="4">
    <source>
        <dbReference type="ARBA" id="ARBA00022692"/>
    </source>
</evidence>
<dbReference type="Pfam" id="PF01790">
    <property type="entry name" value="LGT"/>
    <property type="match status" value="1"/>
</dbReference>
<comment type="caution">
    <text evidence="8">The sequence shown here is derived from an EMBL/GenBank/DDBJ whole genome shotgun (WGS) entry which is preliminary data.</text>
</comment>
<organism evidence="8 9">
    <name type="scientific">Anaeromicrobium sediminis</name>
    <dbReference type="NCBI Taxonomy" id="1478221"/>
    <lineage>
        <taxon>Bacteria</taxon>
        <taxon>Bacillati</taxon>
        <taxon>Bacillota</taxon>
        <taxon>Clostridia</taxon>
        <taxon>Peptostreptococcales</taxon>
        <taxon>Thermotaleaceae</taxon>
        <taxon>Anaeromicrobium</taxon>
    </lineage>
</organism>
<comment type="similarity">
    <text evidence="1">Belongs to the Lgt family.</text>
</comment>
<dbReference type="GO" id="GO:0008961">
    <property type="term" value="F:phosphatidylglycerol-prolipoprotein diacylglyceryl transferase activity"/>
    <property type="evidence" value="ECO:0007669"/>
    <property type="project" value="InterPro"/>
</dbReference>
<accession>A0A267MFQ9</accession>
<keyword evidence="4 7" id="KW-0812">Transmembrane</keyword>
<dbReference type="EMBL" id="NIBG01000016">
    <property type="protein sequence ID" value="PAB58386.1"/>
    <property type="molecule type" value="Genomic_DNA"/>
</dbReference>
<evidence type="ECO:0000256" key="7">
    <source>
        <dbReference type="SAM" id="Phobius"/>
    </source>
</evidence>
<evidence type="ECO:0000256" key="6">
    <source>
        <dbReference type="ARBA" id="ARBA00023136"/>
    </source>
</evidence>
<name>A0A267MFQ9_9FIRM</name>
<proteinExistence type="inferred from homology"/>
<feature type="transmembrane region" description="Helical" evidence="7">
    <location>
        <begin position="87"/>
        <end position="107"/>
    </location>
</feature>
<keyword evidence="6 7" id="KW-0472">Membrane</keyword>